<feature type="non-terminal residue" evidence="2">
    <location>
        <position position="1"/>
    </location>
</feature>
<accession>A0A9P6STC5</accession>
<feature type="compositionally biased region" description="Polar residues" evidence="1">
    <location>
        <begin position="69"/>
        <end position="88"/>
    </location>
</feature>
<feature type="region of interest" description="Disordered" evidence="1">
    <location>
        <begin position="167"/>
        <end position="189"/>
    </location>
</feature>
<feature type="compositionally biased region" description="Basic and acidic residues" evidence="1">
    <location>
        <begin position="133"/>
        <end position="143"/>
    </location>
</feature>
<evidence type="ECO:0000256" key="1">
    <source>
        <dbReference type="SAM" id="MobiDB-lite"/>
    </source>
</evidence>
<evidence type="ECO:0000313" key="2">
    <source>
        <dbReference type="EMBL" id="KAG0000819.1"/>
    </source>
</evidence>
<proteinExistence type="predicted"/>
<feature type="compositionally biased region" description="Polar residues" evidence="1">
    <location>
        <begin position="177"/>
        <end position="189"/>
    </location>
</feature>
<dbReference type="Proteomes" id="UP000703661">
    <property type="component" value="Unassembled WGS sequence"/>
</dbReference>
<protein>
    <submittedName>
        <fullName evidence="2">Uncharacterized protein</fullName>
    </submittedName>
</protein>
<reference evidence="2" key="1">
    <citation type="journal article" date="2020" name="Fungal Divers.">
        <title>Resolving the Mortierellaceae phylogeny through synthesis of multi-gene phylogenetics and phylogenomics.</title>
        <authorList>
            <person name="Vandepol N."/>
            <person name="Liber J."/>
            <person name="Desiro A."/>
            <person name="Na H."/>
            <person name="Kennedy M."/>
            <person name="Barry K."/>
            <person name="Grigoriev I.V."/>
            <person name="Miller A.N."/>
            <person name="O'Donnell K."/>
            <person name="Stajich J.E."/>
            <person name="Bonito G."/>
        </authorList>
    </citation>
    <scope>NUCLEOTIDE SEQUENCE</scope>
    <source>
        <strain evidence="2">NRRL 2769</strain>
    </source>
</reference>
<dbReference type="AlphaFoldDB" id="A0A9P6STC5"/>
<gene>
    <name evidence="2" type="ORF">BGZ80_006281</name>
</gene>
<organism evidence="2 3">
    <name type="scientific">Entomortierella chlamydospora</name>
    <dbReference type="NCBI Taxonomy" id="101097"/>
    <lineage>
        <taxon>Eukaryota</taxon>
        <taxon>Fungi</taxon>
        <taxon>Fungi incertae sedis</taxon>
        <taxon>Mucoromycota</taxon>
        <taxon>Mortierellomycotina</taxon>
        <taxon>Mortierellomycetes</taxon>
        <taxon>Mortierellales</taxon>
        <taxon>Mortierellaceae</taxon>
        <taxon>Entomortierella</taxon>
    </lineage>
</organism>
<sequence length="189" mass="20382">MKQLWDKHKNDGSILDFWTTLPKHSLTRKIQKIQGASLIKNIKRLHSRDDALSETIDAGLIQAARSEITPGTSLPGTASSTQNYQQGAEVSPTAVLEGADCSSDLDDDEPADANNARYKDDLKQDLNTREGFGEIGQDYRDNSGECTSEDTGSVLVDQANSTLERQIPQAQDDLPLSASTSSSVDATGA</sequence>
<feature type="region of interest" description="Disordered" evidence="1">
    <location>
        <begin position="133"/>
        <end position="152"/>
    </location>
</feature>
<name>A0A9P6STC5_9FUNG</name>
<comment type="caution">
    <text evidence="2">The sequence shown here is derived from an EMBL/GenBank/DDBJ whole genome shotgun (WGS) entry which is preliminary data.</text>
</comment>
<evidence type="ECO:0000313" key="3">
    <source>
        <dbReference type="Proteomes" id="UP000703661"/>
    </source>
</evidence>
<keyword evidence="3" id="KW-1185">Reference proteome</keyword>
<dbReference type="EMBL" id="JAAAID010003099">
    <property type="protein sequence ID" value="KAG0000819.1"/>
    <property type="molecule type" value="Genomic_DNA"/>
</dbReference>
<feature type="region of interest" description="Disordered" evidence="1">
    <location>
        <begin position="69"/>
        <end position="125"/>
    </location>
</feature>